<name>A0A371PND6_9BACL</name>
<keyword evidence="12" id="KW-0963">Cytoplasm</keyword>
<dbReference type="HAMAP" id="MF_01987">
    <property type="entry name" value="Ribokinase"/>
    <property type="match status" value="1"/>
</dbReference>
<feature type="binding site" evidence="12">
    <location>
        <begin position="254"/>
        <end position="255"/>
    </location>
    <ligand>
        <name>ATP</name>
        <dbReference type="ChEBI" id="CHEBI:30616"/>
    </ligand>
</feature>
<protein>
    <recommendedName>
        <fullName evidence="3 12">Ribokinase</fullName>
        <shortName evidence="12">RK</shortName>
        <ecNumber evidence="2 12">2.7.1.15</ecNumber>
    </recommendedName>
</protein>
<evidence type="ECO:0000256" key="6">
    <source>
        <dbReference type="ARBA" id="ARBA00022741"/>
    </source>
</evidence>
<keyword evidence="7 12" id="KW-0418">Kinase</keyword>
<dbReference type="UniPathway" id="UPA00704">
    <property type="reaction ID" value="UER00715"/>
</dbReference>
<dbReference type="GO" id="GO:2001059">
    <property type="term" value="P:D-tagatose 6-phosphate catabolic process"/>
    <property type="evidence" value="ECO:0007669"/>
    <property type="project" value="UniProtKB-UniPathway"/>
</dbReference>
<keyword evidence="16" id="KW-1185">Reference proteome</keyword>
<comment type="catalytic activity">
    <reaction evidence="13">
        <text>D-tagatofuranose 6-phosphate + ATP = D-tagatofuranose 1,6-bisphosphate + ADP + H(+)</text>
        <dbReference type="Rhea" id="RHEA:12420"/>
        <dbReference type="ChEBI" id="CHEBI:15378"/>
        <dbReference type="ChEBI" id="CHEBI:30616"/>
        <dbReference type="ChEBI" id="CHEBI:58694"/>
        <dbReference type="ChEBI" id="CHEBI:58695"/>
        <dbReference type="ChEBI" id="CHEBI:456216"/>
        <dbReference type="EC" id="2.7.1.144"/>
    </reaction>
</comment>
<feature type="binding site" evidence="12">
    <location>
        <position position="294"/>
    </location>
    <ligand>
        <name>K(+)</name>
        <dbReference type="ChEBI" id="CHEBI:29103"/>
    </ligand>
</feature>
<comment type="cofactor">
    <cofactor evidence="12">
        <name>Mg(2+)</name>
        <dbReference type="ChEBI" id="CHEBI:18420"/>
    </cofactor>
    <text evidence="12">Requires a divalent cation, most likely magnesium in vivo, as an electrophilic catalyst to aid phosphoryl group transfer. It is the chelate of the metal and the nucleotide that is the actual substrate.</text>
</comment>
<evidence type="ECO:0000313" key="15">
    <source>
        <dbReference type="EMBL" id="REK77724.1"/>
    </source>
</evidence>
<feature type="binding site" evidence="12">
    <location>
        <position position="249"/>
    </location>
    <ligand>
        <name>K(+)</name>
        <dbReference type="ChEBI" id="CHEBI:29103"/>
    </ligand>
</feature>
<reference evidence="15 16" key="1">
    <citation type="submission" date="2018-08" db="EMBL/GenBank/DDBJ databases">
        <title>Paenibacillus sp. M4BSY-1, whole genome shotgun sequence.</title>
        <authorList>
            <person name="Tuo L."/>
        </authorList>
    </citation>
    <scope>NUCLEOTIDE SEQUENCE [LARGE SCALE GENOMIC DNA]</scope>
    <source>
        <strain evidence="15 16">M4BSY-1</strain>
    </source>
</reference>
<feature type="binding site" evidence="12">
    <location>
        <position position="142"/>
    </location>
    <ligand>
        <name>substrate</name>
    </ligand>
</feature>
<dbReference type="GO" id="GO:0019303">
    <property type="term" value="P:D-ribose catabolic process"/>
    <property type="evidence" value="ECO:0007669"/>
    <property type="project" value="UniProtKB-UniRule"/>
</dbReference>
<gene>
    <name evidence="12 15" type="primary">rbsK</name>
    <name evidence="15" type="ORF">DX130_12245</name>
</gene>
<evidence type="ECO:0000259" key="14">
    <source>
        <dbReference type="Pfam" id="PF00294"/>
    </source>
</evidence>
<keyword evidence="11 12" id="KW-0119">Carbohydrate metabolism</keyword>
<evidence type="ECO:0000256" key="13">
    <source>
        <dbReference type="PIRNR" id="PIRNR000535"/>
    </source>
</evidence>
<evidence type="ECO:0000256" key="3">
    <source>
        <dbReference type="ARBA" id="ARBA00016943"/>
    </source>
</evidence>
<keyword evidence="6 12" id="KW-0547">Nucleotide-binding</keyword>
<comment type="catalytic activity">
    <reaction evidence="12">
        <text>D-ribose + ATP = D-ribose 5-phosphate + ADP + H(+)</text>
        <dbReference type="Rhea" id="RHEA:13697"/>
        <dbReference type="ChEBI" id="CHEBI:15378"/>
        <dbReference type="ChEBI" id="CHEBI:30616"/>
        <dbReference type="ChEBI" id="CHEBI:47013"/>
        <dbReference type="ChEBI" id="CHEBI:78346"/>
        <dbReference type="ChEBI" id="CHEBI:456216"/>
        <dbReference type="EC" id="2.7.1.15"/>
    </reaction>
</comment>
<keyword evidence="5 12" id="KW-0479">Metal-binding</keyword>
<comment type="pathway">
    <text evidence="13">Carbohydrate metabolism; D-tagatose 6-phosphate degradation; D-glyceraldehyde 3-phosphate and glycerone phosphate from D-tagatose 6-phosphate: step 1/2.</text>
</comment>
<dbReference type="Gene3D" id="3.40.1190.20">
    <property type="match status" value="1"/>
</dbReference>
<keyword evidence="9 12" id="KW-0460">Magnesium</keyword>
<dbReference type="GO" id="GO:0004747">
    <property type="term" value="F:ribokinase activity"/>
    <property type="evidence" value="ECO:0007669"/>
    <property type="project" value="UniProtKB-UniRule"/>
</dbReference>
<proteinExistence type="inferred from homology"/>
<dbReference type="PIRSF" id="PIRSF000535">
    <property type="entry name" value="1PFK/6PFK/LacC"/>
    <property type="match status" value="1"/>
</dbReference>
<evidence type="ECO:0000256" key="11">
    <source>
        <dbReference type="ARBA" id="ARBA00023277"/>
    </source>
</evidence>
<dbReference type="RefSeq" id="WP_116045537.1">
    <property type="nucleotide sequence ID" value="NZ_QUBQ01000001.1"/>
</dbReference>
<dbReference type="GO" id="GO:0005988">
    <property type="term" value="P:lactose metabolic process"/>
    <property type="evidence" value="ECO:0007669"/>
    <property type="project" value="UniProtKB-KW"/>
</dbReference>
<dbReference type="PANTHER" id="PTHR10584:SF166">
    <property type="entry name" value="RIBOKINASE"/>
    <property type="match status" value="1"/>
</dbReference>
<dbReference type="InterPro" id="IPR011877">
    <property type="entry name" value="Ribokinase"/>
</dbReference>
<keyword evidence="4 12" id="KW-0808">Transferase</keyword>
<dbReference type="EMBL" id="QUBQ01000001">
    <property type="protein sequence ID" value="REK77724.1"/>
    <property type="molecule type" value="Genomic_DNA"/>
</dbReference>
<feature type="binding site" evidence="12">
    <location>
        <position position="290"/>
    </location>
    <ligand>
        <name>K(+)</name>
        <dbReference type="ChEBI" id="CHEBI:29103"/>
    </ligand>
</feature>
<keyword evidence="8 12" id="KW-0067">ATP-binding</keyword>
<evidence type="ECO:0000256" key="7">
    <source>
        <dbReference type="ARBA" id="ARBA00022777"/>
    </source>
</evidence>
<feature type="binding site" evidence="12">
    <location>
        <position position="187"/>
    </location>
    <ligand>
        <name>ATP</name>
        <dbReference type="ChEBI" id="CHEBI:30616"/>
    </ligand>
</feature>
<feature type="binding site" evidence="12">
    <location>
        <position position="251"/>
    </location>
    <ligand>
        <name>K(+)</name>
        <dbReference type="ChEBI" id="CHEBI:29103"/>
    </ligand>
</feature>
<comment type="similarity">
    <text evidence="1">Belongs to the carbohydrate kinase pfkB family.</text>
</comment>
<feature type="binding site" evidence="12">
    <location>
        <position position="288"/>
    </location>
    <ligand>
        <name>K(+)</name>
        <dbReference type="ChEBI" id="CHEBI:29103"/>
    </ligand>
</feature>
<dbReference type="Proteomes" id="UP000261905">
    <property type="component" value="Unassembled WGS sequence"/>
</dbReference>
<comment type="pathway">
    <text evidence="12">Carbohydrate metabolism; D-ribose degradation; D-ribose 5-phosphate from beta-D-ribopyranose: step 2/2.</text>
</comment>
<comment type="similarity">
    <text evidence="12">Belongs to the carbohydrate kinase PfkB family. Ribokinase subfamily.</text>
</comment>
<dbReference type="InterPro" id="IPR011611">
    <property type="entry name" value="PfkB_dom"/>
</dbReference>
<feature type="binding site" evidence="12">
    <location>
        <begin position="41"/>
        <end position="45"/>
    </location>
    <ligand>
        <name>substrate</name>
    </ligand>
</feature>
<comment type="subcellular location">
    <subcellularLocation>
        <location evidence="12">Cytoplasm</location>
    </subcellularLocation>
</comment>
<feature type="binding site" evidence="12">
    <location>
        <position position="285"/>
    </location>
    <ligand>
        <name>K(+)</name>
        <dbReference type="ChEBI" id="CHEBI:29103"/>
    </ligand>
</feature>
<dbReference type="PRINTS" id="PR00990">
    <property type="entry name" value="RIBOKINASE"/>
</dbReference>
<dbReference type="PANTHER" id="PTHR10584">
    <property type="entry name" value="SUGAR KINASE"/>
    <property type="match status" value="1"/>
</dbReference>
<dbReference type="GO" id="GO:0005524">
    <property type="term" value="F:ATP binding"/>
    <property type="evidence" value="ECO:0007669"/>
    <property type="project" value="UniProtKB-UniRule"/>
</dbReference>
<comment type="activity regulation">
    <text evidence="12">Activated by a monovalent cation that binds near, but not in, the active site. The most likely occupant of the site in vivo is potassium. Ion binding induces a conformational change that may alter substrate affinity.</text>
</comment>
<evidence type="ECO:0000256" key="4">
    <source>
        <dbReference type="ARBA" id="ARBA00022679"/>
    </source>
</evidence>
<dbReference type="InterPro" id="IPR029056">
    <property type="entry name" value="Ribokinase-like"/>
</dbReference>
<comment type="subunit">
    <text evidence="12">Homodimer.</text>
</comment>
<dbReference type="InterPro" id="IPR017583">
    <property type="entry name" value="Tagatose/fructose_Pkinase"/>
</dbReference>
<feature type="domain" description="Carbohydrate kinase PfkB" evidence="14">
    <location>
        <begin position="5"/>
        <end position="297"/>
    </location>
</feature>
<dbReference type="PROSITE" id="PS00584">
    <property type="entry name" value="PFKB_KINASES_2"/>
    <property type="match status" value="1"/>
</dbReference>
<dbReference type="InterPro" id="IPR002139">
    <property type="entry name" value="Ribo/fructo_kinase"/>
</dbReference>
<feature type="active site" description="Proton acceptor" evidence="12">
    <location>
        <position position="255"/>
    </location>
</feature>
<accession>A0A371PND6</accession>
<organism evidence="15 16">
    <name type="scientific">Paenibacillus paeoniae</name>
    <dbReference type="NCBI Taxonomy" id="2292705"/>
    <lineage>
        <taxon>Bacteria</taxon>
        <taxon>Bacillati</taxon>
        <taxon>Bacillota</taxon>
        <taxon>Bacilli</taxon>
        <taxon>Bacillales</taxon>
        <taxon>Paenibacillaceae</taxon>
        <taxon>Paenibacillus</taxon>
    </lineage>
</organism>
<dbReference type="EC" id="2.7.1.15" evidence="2 12"/>
<comment type="caution">
    <text evidence="15">The sequence shown here is derived from an EMBL/GenBank/DDBJ whole genome shotgun (WGS) entry which is preliminary data.</text>
</comment>
<dbReference type="GO" id="GO:0009024">
    <property type="term" value="F:tagatose-6-phosphate kinase activity"/>
    <property type="evidence" value="ECO:0007669"/>
    <property type="project" value="UniProtKB-EC"/>
</dbReference>
<dbReference type="AlphaFoldDB" id="A0A371PND6"/>
<comment type="caution">
    <text evidence="12">Lacks conserved residue(s) required for the propagation of feature annotation.</text>
</comment>
<comment type="similarity">
    <text evidence="13">Belongs to the carbohydrate kinase PfkB family. LacC subfamily.</text>
</comment>
<dbReference type="UniPathway" id="UPA00916">
    <property type="reaction ID" value="UER00889"/>
</dbReference>
<feature type="binding site" evidence="12">
    <location>
        <begin position="13"/>
        <end position="15"/>
    </location>
    <ligand>
        <name>substrate</name>
    </ligand>
</feature>
<keyword evidence="10 12" id="KW-0630">Potassium</keyword>
<feature type="binding site" evidence="12">
    <location>
        <begin position="223"/>
        <end position="228"/>
    </location>
    <ligand>
        <name>ATP</name>
        <dbReference type="ChEBI" id="CHEBI:30616"/>
    </ligand>
</feature>
<dbReference type="OrthoDB" id="9775849at2"/>
<evidence type="ECO:0000256" key="8">
    <source>
        <dbReference type="ARBA" id="ARBA00022840"/>
    </source>
</evidence>
<feature type="binding site" evidence="12">
    <location>
        <position position="255"/>
    </location>
    <ligand>
        <name>substrate</name>
    </ligand>
</feature>
<sequence>MGAGNILIIGSLNMDLVLRVPYIPQVGETLLGRSMERVPGGKGANQAVAAAKLGANVTMLGKVGGDEFGAQLITNLNQAGVRTEGINLVAGASSGLAVIQVNDEGDNSIVVLAGANELCNKNFILSYEDQIKEAEMVILQMEIPHKAVYEAVDLAKKHQKTVILNPAPAPDSIPDHVLAQLDYLIPNETELMKLSGLPVNTVAEAEAAARELLAKGVRHVIVTLGGNGALLVNASEAVHVPARAVKAVDTTAAGDTFVGAFAVGLSEGKSVRESIHFATKVSSIAVTRAGAQTSIPERHEVDALV</sequence>
<dbReference type="NCBIfam" id="TIGR02152">
    <property type="entry name" value="D_ribokin_bact"/>
    <property type="match status" value="1"/>
</dbReference>
<dbReference type="Pfam" id="PF00294">
    <property type="entry name" value="PfkB"/>
    <property type="match status" value="1"/>
</dbReference>
<dbReference type="GO" id="GO:0005829">
    <property type="term" value="C:cytosol"/>
    <property type="evidence" value="ECO:0007669"/>
    <property type="project" value="TreeGrafter"/>
</dbReference>
<evidence type="ECO:0000256" key="5">
    <source>
        <dbReference type="ARBA" id="ARBA00022723"/>
    </source>
</evidence>
<keyword evidence="13" id="KW-0423">Lactose metabolism</keyword>
<dbReference type="SUPFAM" id="SSF53613">
    <property type="entry name" value="Ribokinase-like"/>
    <property type="match status" value="1"/>
</dbReference>
<comment type="function">
    <text evidence="12">Catalyzes the phosphorylation of ribose at O-5 in a reaction requiring ATP and magnesium. The resulting D-ribose-5-phosphate can then be used either for sythesis of nucleotides, histidine, and tryptophan, or as a component of the pentose phosphate pathway.</text>
</comment>
<evidence type="ECO:0000256" key="1">
    <source>
        <dbReference type="ARBA" id="ARBA00005380"/>
    </source>
</evidence>
<evidence type="ECO:0000256" key="2">
    <source>
        <dbReference type="ARBA" id="ARBA00012035"/>
    </source>
</evidence>
<dbReference type="GO" id="GO:0046872">
    <property type="term" value="F:metal ion binding"/>
    <property type="evidence" value="ECO:0007669"/>
    <property type="project" value="UniProtKB-KW"/>
</dbReference>
<evidence type="ECO:0000256" key="12">
    <source>
        <dbReference type="HAMAP-Rule" id="MF_01987"/>
    </source>
</evidence>
<dbReference type="CDD" id="cd01174">
    <property type="entry name" value="ribokinase"/>
    <property type="match status" value="1"/>
</dbReference>
<evidence type="ECO:0000256" key="9">
    <source>
        <dbReference type="ARBA" id="ARBA00022842"/>
    </source>
</evidence>
<evidence type="ECO:0000313" key="16">
    <source>
        <dbReference type="Proteomes" id="UP000261905"/>
    </source>
</evidence>
<evidence type="ECO:0000256" key="10">
    <source>
        <dbReference type="ARBA" id="ARBA00022958"/>
    </source>
</evidence>
<dbReference type="InterPro" id="IPR002173">
    <property type="entry name" value="Carboh/pur_kinase_PfkB_CS"/>
</dbReference>